<reference evidence="1 2" key="1">
    <citation type="journal article" date="2006" name="Nature">
        <title>Global trends of whole-genome duplications revealed by the ciliate Paramecium tetraurelia.</title>
        <authorList>
            <consortium name="Genoscope"/>
            <person name="Aury J.-M."/>
            <person name="Jaillon O."/>
            <person name="Duret L."/>
            <person name="Noel B."/>
            <person name="Jubin C."/>
            <person name="Porcel B.M."/>
            <person name="Segurens B."/>
            <person name="Daubin V."/>
            <person name="Anthouard V."/>
            <person name="Aiach N."/>
            <person name="Arnaiz O."/>
            <person name="Billaut A."/>
            <person name="Beisson J."/>
            <person name="Blanc I."/>
            <person name="Bouhouche K."/>
            <person name="Camara F."/>
            <person name="Duharcourt S."/>
            <person name="Guigo R."/>
            <person name="Gogendeau D."/>
            <person name="Katinka M."/>
            <person name="Keller A.-M."/>
            <person name="Kissmehl R."/>
            <person name="Klotz C."/>
            <person name="Koll F."/>
            <person name="Le Moue A."/>
            <person name="Lepere C."/>
            <person name="Malinsky S."/>
            <person name="Nowacki M."/>
            <person name="Nowak J.K."/>
            <person name="Plattner H."/>
            <person name="Poulain J."/>
            <person name="Ruiz F."/>
            <person name="Serrano V."/>
            <person name="Zagulski M."/>
            <person name="Dessen P."/>
            <person name="Betermier M."/>
            <person name="Weissenbach J."/>
            <person name="Scarpelli C."/>
            <person name="Schachter V."/>
            <person name="Sperling L."/>
            <person name="Meyer E."/>
            <person name="Cohen J."/>
            <person name="Wincker P."/>
        </authorList>
    </citation>
    <scope>NUCLEOTIDE SEQUENCE [LARGE SCALE GENOMIC DNA]</scope>
    <source>
        <strain evidence="1 2">Stock d4-2</strain>
    </source>
</reference>
<dbReference type="AlphaFoldDB" id="A0EBA9"/>
<dbReference type="EMBL" id="CT868668">
    <property type="protein sequence ID" value="CAK92576.1"/>
    <property type="molecule type" value="Genomic_DNA"/>
</dbReference>
<gene>
    <name evidence="1" type="ORF">GSPATT00025310001</name>
</gene>
<dbReference type="InParanoid" id="A0EBA9"/>
<evidence type="ECO:0000313" key="1">
    <source>
        <dbReference type="EMBL" id="CAK92576.1"/>
    </source>
</evidence>
<sequence>MVNVKSVRIGINNRNKQKHIKESTDKLRKIYQQRLSAVVQDKNKDVNLLSPQLLHAFQFPSSSILVNLVTILRMQQEFFSAQEQSSLSQGASLQNAVAEEKKSKIDRMRVQYVKNLNKSDFQIFYIS</sequence>
<name>A0EBA9_PARTE</name>
<dbReference type="HOGENOM" id="CLU_1974842_0_0_1"/>
<dbReference type="RefSeq" id="XP_001459973.1">
    <property type="nucleotide sequence ID" value="XM_001459936.2"/>
</dbReference>
<protein>
    <submittedName>
        <fullName evidence="1">Uncharacterized protein</fullName>
    </submittedName>
</protein>
<keyword evidence="2" id="KW-1185">Reference proteome</keyword>
<accession>A0EBA9</accession>
<dbReference type="KEGG" id="ptm:GSPATT00025310001"/>
<proteinExistence type="predicted"/>
<dbReference type="Proteomes" id="UP000000600">
    <property type="component" value="Unassembled WGS sequence"/>
</dbReference>
<dbReference type="GeneID" id="5045758"/>
<organism evidence="1 2">
    <name type="scientific">Paramecium tetraurelia</name>
    <dbReference type="NCBI Taxonomy" id="5888"/>
    <lineage>
        <taxon>Eukaryota</taxon>
        <taxon>Sar</taxon>
        <taxon>Alveolata</taxon>
        <taxon>Ciliophora</taxon>
        <taxon>Intramacronucleata</taxon>
        <taxon>Oligohymenophorea</taxon>
        <taxon>Peniculida</taxon>
        <taxon>Parameciidae</taxon>
        <taxon>Paramecium</taxon>
    </lineage>
</organism>
<evidence type="ECO:0000313" key="2">
    <source>
        <dbReference type="Proteomes" id="UP000000600"/>
    </source>
</evidence>